<comment type="subcellular location">
    <subcellularLocation>
        <location evidence="1 4">Cell outer membrane</location>
    </subcellularLocation>
</comment>
<protein>
    <submittedName>
        <fullName evidence="8">TonB-dependent receptor</fullName>
    </submittedName>
</protein>
<feature type="chain" id="PRO_5001523800" evidence="5">
    <location>
        <begin position="30"/>
        <end position="991"/>
    </location>
</feature>
<evidence type="ECO:0000259" key="7">
    <source>
        <dbReference type="Pfam" id="PF07715"/>
    </source>
</evidence>
<evidence type="ECO:0000256" key="2">
    <source>
        <dbReference type="ARBA" id="ARBA00023136"/>
    </source>
</evidence>
<dbReference type="Pfam" id="PF07715">
    <property type="entry name" value="Plug"/>
    <property type="match status" value="1"/>
</dbReference>
<dbReference type="Gene3D" id="2.40.170.20">
    <property type="entry name" value="TonB-dependent receptor, beta-barrel domain"/>
    <property type="match status" value="1"/>
</dbReference>
<keyword evidence="2 4" id="KW-0472">Membrane</keyword>
<keyword evidence="8" id="KW-0675">Receptor</keyword>
<keyword evidence="5" id="KW-0732">Signal</keyword>
<evidence type="ECO:0000256" key="1">
    <source>
        <dbReference type="ARBA" id="ARBA00004442"/>
    </source>
</evidence>
<dbReference type="InterPro" id="IPR012910">
    <property type="entry name" value="Plug_dom"/>
</dbReference>
<dbReference type="GO" id="GO:0009279">
    <property type="term" value="C:cell outer membrane"/>
    <property type="evidence" value="ECO:0007669"/>
    <property type="project" value="UniProtKB-SubCell"/>
</dbReference>
<dbReference type="InterPro" id="IPR010104">
    <property type="entry name" value="TonB_rcpt_bac"/>
</dbReference>
<evidence type="ECO:0000259" key="6">
    <source>
        <dbReference type="Pfam" id="PF00593"/>
    </source>
</evidence>
<feature type="domain" description="TonB-dependent receptor-like beta-barrel" evidence="6">
    <location>
        <begin position="466"/>
        <end position="958"/>
    </location>
</feature>
<keyword evidence="3" id="KW-0998">Cell outer membrane</keyword>
<dbReference type="RefSeq" id="WP_235423460.1">
    <property type="nucleotide sequence ID" value="NZ_JWIC01000007.1"/>
</dbReference>
<keyword evidence="4" id="KW-0798">TonB box</keyword>
<evidence type="ECO:0000256" key="4">
    <source>
        <dbReference type="RuleBase" id="RU003357"/>
    </source>
</evidence>
<dbReference type="InterPro" id="IPR036942">
    <property type="entry name" value="Beta-barrel_TonB_sf"/>
</dbReference>
<dbReference type="Pfam" id="PF00593">
    <property type="entry name" value="TonB_dep_Rec_b-barrel"/>
    <property type="match status" value="1"/>
</dbReference>
<dbReference type="Gene3D" id="2.170.130.10">
    <property type="entry name" value="TonB-dependent receptor, plug domain"/>
    <property type="match status" value="1"/>
</dbReference>
<reference evidence="8" key="1">
    <citation type="journal article" date="2014" name="Science">
        <title>Marine tubeworm metamorphosis induced by arrays of bacterial phage tail-like structures.</title>
        <authorList>
            <person name="Shikuma N.J."/>
            <person name="Pilhofer M."/>
            <person name="Weiss G.L."/>
            <person name="Hadfield M.G."/>
            <person name="Jensen G.J."/>
            <person name="Newman D.K."/>
        </authorList>
    </citation>
    <scope>NUCLEOTIDE SEQUENCE</scope>
    <source>
        <strain evidence="8">HI1</strain>
    </source>
</reference>
<evidence type="ECO:0000313" key="8">
    <source>
        <dbReference type="EMBL" id="AHX39948.1"/>
    </source>
</evidence>
<dbReference type="InterPro" id="IPR000531">
    <property type="entry name" value="Beta-barrel_TonB"/>
</dbReference>
<evidence type="ECO:0000256" key="3">
    <source>
        <dbReference type="ARBA" id="ARBA00023237"/>
    </source>
</evidence>
<comment type="similarity">
    <text evidence="4">Belongs to the TonB-dependent receptor family.</text>
</comment>
<dbReference type="PANTHER" id="PTHR40980:SF3">
    <property type="entry name" value="TONB-DEPENDENT RECEPTOR-LIKE BETA-BARREL DOMAIN-CONTAINING PROTEIN"/>
    <property type="match status" value="1"/>
</dbReference>
<feature type="signal peptide" evidence="5">
    <location>
        <begin position="1"/>
        <end position="29"/>
    </location>
</feature>
<dbReference type="SUPFAM" id="SSF56935">
    <property type="entry name" value="Porins"/>
    <property type="match status" value="1"/>
</dbReference>
<dbReference type="NCBIfam" id="TIGR01782">
    <property type="entry name" value="TonB-Xanth-Caul"/>
    <property type="match status" value="1"/>
</dbReference>
<organism evidence="8">
    <name type="scientific">Pseudoalteromonas luteoviolacea</name>
    <dbReference type="NCBI Taxonomy" id="43657"/>
    <lineage>
        <taxon>Bacteria</taxon>
        <taxon>Pseudomonadati</taxon>
        <taxon>Pseudomonadota</taxon>
        <taxon>Gammaproteobacteria</taxon>
        <taxon>Alteromonadales</taxon>
        <taxon>Pseudoalteromonadaceae</taxon>
        <taxon>Pseudoalteromonas</taxon>
    </lineage>
</organism>
<dbReference type="PANTHER" id="PTHR40980">
    <property type="entry name" value="PLUG DOMAIN-CONTAINING PROTEIN"/>
    <property type="match status" value="1"/>
</dbReference>
<dbReference type="EMBL" id="KF724688">
    <property type="protein sequence ID" value="AHX39948.1"/>
    <property type="molecule type" value="Genomic_DNA"/>
</dbReference>
<dbReference type="AlphaFoldDB" id="A0A023Q0B6"/>
<sequence length="991" mass="108897">MMKQNLSPFRLSQVSFAVLASILPLGAIAADTGVQAEQVEVIEVRGIRASTEKSLNTKRFADGVVDSITAEDIGKLPDVTIADSLQRVPGIQIRRSAGEGSTINVRGMPQVTTLLNGEQFLSAGSITEVQPDFTDIPSSLVGAMNVMKSPTADTLAGGISGTVDLITRKPFDLEDGFSGAALLEASTGSYSEETDPKFMVSGGYNGDRFAVLATVSYDEANLANYRFGALNDKWGYAPFENHEKVKCWYCPKTDMNGDGDSDDAEFTYVNYGIMNRFTERERLGATVSFQAQLSDNWTLSSDVFYTDMDDADRQKGITADNAWSGHWDWQEQHDPINRGQLDNGHNLYTAQDITLHAPRVVSHSESHTNKRESTNFNFELEYKGDGDFSGKIRFITAEASRSHTENVAQGYLTNGLAHGLRRNDGTGAIAVNPGGYGPEPVPMRLNYTGKHPTLRGPEQLQGEAFGSNIDRYAIVSTYSENNYDEDANLDILRFDGEYLFDFGHLEKMSFGLRASQRDVTREQYVLLAPFSNPVGEGSVNVMWKDQGLAAFDTDGNGELNTEKGDITISADNPLNFSGLPSGWVSKSGDFGPISMNEYYFIDPRQLDDHFGFQNALYAGNIKGGVPGSSYTVEEMTQSIYWSADLSNDFYRANVGFQYIKTELDILQNVVGESICSNCPGSVATDGGDIVTDRSFNDFLPAVNVAFNLRDDLILRTSWGKTMTRLDLEAIAGGLSISRARAGDDIAAEEGVSPDLLIATDAQMQGNPDLDPWRADNTDVTLEWYFSSSGLMSVALFKIDLESFIESAQWQIPAEDGDGVTRRNVNVNGQVNGTGGTMEGAEFSYQQAFDFLPGFWSGFGAAFNYTYSESESGKTGFGGESLPLEDNSKESGNAVLWYEQDGLQFRLAANYRSKRLHTVSTPGGMGNVGIWTEPTTYIDMSASYDINDSLTVYMSGSNLTEEYESQYAQWKDNRIAQNIYERRFTLGVRGRW</sequence>
<evidence type="ECO:0000256" key="5">
    <source>
        <dbReference type="SAM" id="SignalP"/>
    </source>
</evidence>
<feature type="domain" description="TonB-dependent receptor plug" evidence="7">
    <location>
        <begin position="59"/>
        <end position="161"/>
    </location>
</feature>
<dbReference type="InterPro" id="IPR037066">
    <property type="entry name" value="Plug_dom_sf"/>
</dbReference>
<name>A0A023Q0B6_9GAMM</name>
<accession>A0A023Q0B6</accession>
<proteinExistence type="inferred from homology"/>